<protein>
    <submittedName>
        <fullName evidence="5">Carboxypeptidase</fullName>
    </submittedName>
</protein>
<feature type="active site" description="Proton acceptor" evidence="3">
    <location>
        <position position="139"/>
    </location>
</feature>
<dbReference type="EMBL" id="NPCC01000027">
    <property type="protein sequence ID" value="PAE87864.1"/>
    <property type="molecule type" value="Genomic_DNA"/>
</dbReference>
<dbReference type="SUPFAM" id="SSF53187">
    <property type="entry name" value="Zn-dependent exopeptidases"/>
    <property type="match status" value="1"/>
</dbReference>
<accession>A0A268NWL8</accession>
<reference evidence="5 6" key="1">
    <citation type="submission" date="2017-07" db="EMBL/GenBank/DDBJ databases">
        <title>Isolation and whole genome analysis of endospore-forming bacteria from heroin.</title>
        <authorList>
            <person name="Kalinowski J."/>
            <person name="Ahrens B."/>
            <person name="Al-Dilaimi A."/>
            <person name="Winkler A."/>
            <person name="Wibberg D."/>
            <person name="Schleenbecker U."/>
            <person name="Ruckert C."/>
            <person name="Wolfel R."/>
            <person name="Grass G."/>
        </authorList>
    </citation>
    <scope>NUCLEOTIDE SEQUENCE [LARGE SCALE GENOMIC DNA]</scope>
    <source>
        <strain evidence="5 6">7539</strain>
    </source>
</reference>
<dbReference type="Pfam" id="PF01546">
    <property type="entry name" value="Peptidase_M20"/>
    <property type="match status" value="1"/>
</dbReference>
<dbReference type="Gene3D" id="3.40.630.10">
    <property type="entry name" value="Zn peptidases"/>
    <property type="match status" value="1"/>
</dbReference>
<evidence type="ECO:0000256" key="2">
    <source>
        <dbReference type="ARBA" id="ARBA00022801"/>
    </source>
</evidence>
<dbReference type="InterPro" id="IPR002933">
    <property type="entry name" value="Peptidase_M20"/>
</dbReference>
<evidence type="ECO:0000259" key="4">
    <source>
        <dbReference type="Pfam" id="PF07687"/>
    </source>
</evidence>
<feature type="domain" description="Peptidase M20 dimerisation" evidence="4">
    <location>
        <begin position="174"/>
        <end position="276"/>
    </location>
</feature>
<dbReference type="Proteomes" id="UP000216207">
    <property type="component" value="Unassembled WGS sequence"/>
</dbReference>
<dbReference type="RefSeq" id="WP_084140055.1">
    <property type="nucleotide sequence ID" value="NZ_BOQQ01000009.1"/>
</dbReference>
<feature type="active site" evidence="3">
    <location>
        <position position="78"/>
    </location>
</feature>
<sequence>MGTYSKANMLDLLEKLVNIDSGSYDKEGIDRVGSFLYEQYKALGFSAVIHEQSTYGNHMTITHQEARDPNILLLCHLDTVFPTGTAAKRPFSIKGNRAYGPGVVDMKASHVSLLSAVSALAANHDSALQNIAILLTSDEEIGAPSGRKIIEAEAKDKKAVLVMEPARKDGSLVTARRGGGTYVMKVNGKAAHAGIEPENGRSAIEELAHKIVALHGLSDQKAGTNVNVGLIKGGTSVNTIADYAEASIDIRISKLEQAAVLEKKIQSICKTPTVEGTAIELIGGITRPPMERNEQTVDLFNVIQKEAQALDLTLTETATGGGSDASFTSALGVATIDGMGPVGGNPHSEEEYVEIDSLQERSLLLERTLVRLSK</sequence>
<dbReference type="AlphaFoldDB" id="A0A268NWL8"/>
<keyword evidence="5" id="KW-0645">Protease</keyword>
<dbReference type="InterPro" id="IPR011650">
    <property type="entry name" value="Peptidase_M20_dimer"/>
</dbReference>
<evidence type="ECO:0000256" key="3">
    <source>
        <dbReference type="PIRSR" id="PIRSR037238-1"/>
    </source>
</evidence>
<dbReference type="InterPro" id="IPR036264">
    <property type="entry name" value="Bact_exopeptidase_dim_dom"/>
</dbReference>
<dbReference type="GO" id="GO:0004180">
    <property type="term" value="F:carboxypeptidase activity"/>
    <property type="evidence" value="ECO:0007669"/>
    <property type="project" value="UniProtKB-KW"/>
</dbReference>
<dbReference type="InterPro" id="IPR050072">
    <property type="entry name" value="Peptidase_M20A"/>
</dbReference>
<organism evidence="5 6">
    <name type="scientific">Shouchella clausii</name>
    <name type="common">Alkalihalobacillus clausii</name>
    <dbReference type="NCBI Taxonomy" id="79880"/>
    <lineage>
        <taxon>Bacteria</taxon>
        <taxon>Bacillati</taxon>
        <taxon>Bacillota</taxon>
        <taxon>Bacilli</taxon>
        <taxon>Bacillales</taxon>
        <taxon>Bacillaceae</taxon>
        <taxon>Shouchella</taxon>
    </lineage>
</organism>
<evidence type="ECO:0000313" key="6">
    <source>
        <dbReference type="Proteomes" id="UP000216207"/>
    </source>
</evidence>
<evidence type="ECO:0000313" key="5">
    <source>
        <dbReference type="EMBL" id="PAE87864.1"/>
    </source>
</evidence>
<dbReference type="GO" id="GO:0046872">
    <property type="term" value="F:metal ion binding"/>
    <property type="evidence" value="ECO:0007669"/>
    <property type="project" value="UniProtKB-KW"/>
</dbReference>
<dbReference type="CDD" id="cd03885">
    <property type="entry name" value="M20_CPDG2"/>
    <property type="match status" value="1"/>
</dbReference>
<dbReference type="SUPFAM" id="SSF55031">
    <property type="entry name" value="Bacterial exopeptidase dimerisation domain"/>
    <property type="match status" value="1"/>
</dbReference>
<keyword evidence="1" id="KW-0479">Metal-binding</keyword>
<dbReference type="InterPro" id="IPR017150">
    <property type="entry name" value="Pept_M20_glutamate_carboxypep"/>
</dbReference>
<dbReference type="PANTHER" id="PTHR43808">
    <property type="entry name" value="ACETYLORNITHINE DEACETYLASE"/>
    <property type="match status" value="1"/>
</dbReference>
<comment type="caution">
    <text evidence="5">The sequence shown here is derived from an EMBL/GenBank/DDBJ whole genome shotgun (WGS) entry which is preliminary data.</text>
</comment>
<keyword evidence="5" id="KW-0121">Carboxypeptidase</keyword>
<evidence type="ECO:0000256" key="1">
    <source>
        <dbReference type="ARBA" id="ARBA00022723"/>
    </source>
</evidence>
<name>A0A268NWL8_SHOCL</name>
<dbReference type="PIRSF" id="PIRSF037238">
    <property type="entry name" value="Carboxypeptidase_G2"/>
    <property type="match status" value="1"/>
</dbReference>
<dbReference type="Gene3D" id="3.30.70.360">
    <property type="match status" value="1"/>
</dbReference>
<proteinExistence type="predicted"/>
<keyword evidence="2" id="KW-0378">Hydrolase</keyword>
<dbReference type="Pfam" id="PF07687">
    <property type="entry name" value="M20_dimer"/>
    <property type="match status" value="1"/>
</dbReference>
<gene>
    <name evidence="5" type="ORF">CHH72_16245</name>
</gene>
<dbReference type="PANTHER" id="PTHR43808:SF9">
    <property type="entry name" value="BLL0789 PROTEIN"/>
    <property type="match status" value="1"/>
</dbReference>